<gene>
    <name evidence="1" type="ORF">BDY21DRAFT_367854</name>
</gene>
<name>A0A6A6NKU7_9PEZI</name>
<dbReference type="Proteomes" id="UP000799766">
    <property type="component" value="Unassembled WGS sequence"/>
</dbReference>
<protein>
    <submittedName>
        <fullName evidence="1">Uncharacterized protein</fullName>
    </submittedName>
</protein>
<organism evidence="1 2">
    <name type="scientific">Lineolata rhizophorae</name>
    <dbReference type="NCBI Taxonomy" id="578093"/>
    <lineage>
        <taxon>Eukaryota</taxon>
        <taxon>Fungi</taxon>
        <taxon>Dikarya</taxon>
        <taxon>Ascomycota</taxon>
        <taxon>Pezizomycotina</taxon>
        <taxon>Dothideomycetes</taxon>
        <taxon>Dothideomycetes incertae sedis</taxon>
        <taxon>Lineolatales</taxon>
        <taxon>Lineolataceae</taxon>
        <taxon>Lineolata</taxon>
    </lineage>
</organism>
<dbReference type="AlphaFoldDB" id="A0A6A6NKU7"/>
<evidence type="ECO:0000313" key="1">
    <source>
        <dbReference type="EMBL" id="KAF2452331.1"/>
    </source>
</evidence>
<reference evidence="1" key="1">
    <citation type="journal article" date="2020" name="Stud. Mycol.">
        <title>101 Dothideomycetes genomes: a test case for predicting lifestyles and emergence of pathogens.</title>
        <authorList>
            <person name="Haridas S."/>
            <person name="Albert R."/>
            <person name="Binder M."/>
            <person name="Bloem J."/>
            <person name="Labutti K."/>
            <person name="Salamov A."/>
            <person name="Andreopoulos B."/>
            <person name="Baker S."/>
            <person name="Barry K."/>
            <person name="Bills G."/>
            <person name="Bluhm B."/>
            <person name="Cannon C."/>
            <person name="Castanera R."/>
            <person name="Culley D."/>
            <person name="Daum C."/>
            <person name="Ezra D."/>
            <person name="Gonzalez J."/>
            <person name="Henrissat B."/>
            <person name="Kuo A."/>
            <person name="Liang C."/>
            <person name="Lipzen A."/>
            <person name="Lutzoni F."/>
            <person name="Magnuson J."/>
            <person name="Mondo S."/>
            <person name="Nolan M."/>
            <person name="Ohm R."/>
            <person name="Pangilinan J."/>
            <person name="Park H.-J."/>
            <person name="Ramirez L."/>
            <person name="Alfaro M."/>
            <person name="Sun H."/>
            <person name="Tritt A."/>
            <person name="Yoshinaga Y."/>
            <person name="Zwiers L.-H."/>
            <person name="Turgeon B."/>
            <person name="Goodwin S."/>
            <person name="Spatafora J."/>
            <person name="Crous P."/>
            <person name="Grigoriev I."/>
        </authorList>
    </citation>
    <scope>NUCLEOTIDE SEQUENCE</scope>
    <source>
        <strain evidence="1">ATCC 16933</strain>
    </source>
</reference>
<sequence length="168" mass="19899">MEKAKYSFNWYTTGLSECYKAFKGKTVKIRLEYPFLAQLKALNDITEVEDVDLRVKIGVLDIRRRDLGQNIIKRLNVIEIDLKYLFNPRRYKFRDIERKAMAFLWYQYFTRKRLDKISFLPWQQAKINGDGITLTDLAPTQPLALEEWPIPRALSIEYVRSIGVQSTE</sequence>
<accession>A0A6A6NKU7</accession>
<keyword evidence="2" id="KW-1185">Reference proteome</keyword>
<dbReference type="EMBL" id="MU001711">
    <property type="protein sequence ID" value="KAF2452331.1"/>
    <property type="molecule type" value="Genomic_DNA"/>
</dbReference>
<proteinExistence type="predicted"/>
<evidence type="ECO:0000313" key="2">
    <source>
        <dbReference type="Proteomes" id="UP000799766"/>
    </source>
</evidence>